<evidence type="ECO:0000259" key="1">
    <source>
        <dbReference type="Pfam" id="PF01408"/>
    </source>
</evidence>
<dbReference type="InterPro" id="IPR000683">
    <property type="entry name" value="Gfo/Idh/MocA-like_OxRdtase_N"/>
</dbReference>
<dbReference type="PANTHER" id="PTHR43054:SF1">
    <property type="entry name" value="SCYLLO-INOSITOL 2-DEHYDROGENASE (NADP(+)) IOLU"/>
    <property type="match status" value="1"/>
</dbReference>
<dbReference type="STRING" id="100884.GCA_000269565_01024"/>
<dbReference type="GeneID" id="78228906"/>
<dbReference type="OrthoDB" id="9783105at2"/>
<dbReference type="Gene3D" id="3.30.360.10">
    <property type="entry name" value="Dihydrodipicolinate Reductase, domain 2"/>
    <property type="match status" value="1"/>
</dbReference>
<proteinExistence type="predicted"/>
<dbReference type="eggNOG" id="COG0673">
    <property type="taxonomic scope" value="Bacteria"/>
</dbReference>
<feature type="domain" description="GFO/IDH/MocA-like oxidoreductase" evidence="2">
    <location>
        <begin position="131"/>
        <end position="247"/>
    </location>
</feature>
<protein>
    <submittedName>
        <fullName evidence="3">Oxidoreductase</fullName>
    </submittedName>
</protein>
<name>E7G7G9_9FIRM</name>
<dbReference type="PANTHER" id="PTHR43054">
    <property type="match status" value="1"/>
</dbReference>
<dbReference type="InterPro" id="IPR055170">
    <property type="entry name" value="GFO_IDH_MocA-like_dom"/>
</dbReference>
<feature type="domain" description="Gfo/Idh/MocA-like oxidoreductase N-terminal" evidence="1">
    <location>
        <begin position="1"/>
        <end position="118"/>
    </location>
</feature>
<dbReference type="RefSeq" id="WP_008787799.1">
    <property type="nucleotide sequence ID" value="NZ_AKCB01000001.1"/>
</dbReference>
<comment type="caution">
    <text evidence="3">The sequence shown here is derived from an EMBL/GenBank/DDBJ whole genome shotgun (WGS) entry which is preliminary data.</text>
</comment>
<dbReference type="SUPFAM" id="SSF55347">
    <property type="entry name" value="Glyceraldehyde-3-phosphate dehydrogenase-like, C-terminal domain"/>
    <property type="match status" value="1"/>
</dbReference>
<keyword evidence="4" id="KW-1185">Reference proteome</keyword>
<dbReference type="AlphaFoldDB" id="E7G7G9"/>
<dbReference type="Pfam" id="PF22725">
    <property type="entry name" value="GFO_IDH_MocA_C3"/>
    <property type="match status" value="1"/>
</dbReference>
<sequence>MKVGILGAGMIVHDMLSFIHEVEGVELIGICALPVEQDKIEILAKEHHIANTYIEYDEMLKNDDIEVIYIAVNNHLHYEMSMKALKAHKHVICEKPFTSHIKELEELNAYAKKENLLLLEAISTQYLPNVLKIKELLNEVGDVKIVSANYSQYSSRYNAFKEGQILPAFDYKKSGGALMDLNIYNIHFLVALFGEPKDVYYQANIEKGIDTSGIITLNYGNFKAVLVGAKDCKAPIMTSVQGDQGCILLDTPANNVSNFQLLKNDKRVFQYNEQDGKHRMYFEFVEFVKIIDKKDYQRAQDMMEKSLIAMTIATKARQSANVIFPADIN</sequence>
<dbReference type="Pfam" id="PF01408">
    <property type="entry name" value="GFO_IDH_MocA"/>
    <property type="match status" value="1"/>
</dbReference>
<gene>
    <name evidence="3" type="ORF">HMPREF9488_00683</name>
</gene>
<dbReference type="GO" id="GO:0000166">
    <property type="term" value="F:nucleotide binding"/>
    <property type="evidence" value="ECO:0007669"/>
    <property type="project" value="InterPro"/>
</dbReference>
<accession>E7G7G9</accession>
<evidence type="ECO:0000313" key="3">
    <source>
        <dbReference type="EMBL" id="EFW06044.1"/>
    </source>
</evidence>
<evidence type="ECO:0000259" key="2">
    <source>
        <dbReference type="Pfam" id="PF22725"/>
    </source>
</evidence>
<dbReference type="Proteomes" id="UP000003157">
    <property type="component" value="Unassembled WGS sequence"/>
</dbReference>
<evidence type="ECO:0000313" key="4">
    <source>
        <dbReference type="Proteomes" id="UP000003157"/>
    </source>
</evidence>
<dbReference type="HOGENOM" id="CLU_023194_7_0_9"/>
<dbReference type="SUPFAM" id="SSF51735">
    <property type="entry name" value="NAD(P)-binding Rossmann-fold domains"/>
    <property type="match status" value="1"/>
</dbReference>
<dbReference type="Gene3D" id="3.40.50.720">
    <property type="entry name" value="NAD(P)-binding Rossmann-like Domain"/>
    <property type="match status" value="1"/>
</dbReference>
<dbReference type="InterPro" id="IPR036291">
    <property type="entry name" value="NAD(P)-bd_dom_sf"/>
</dbReference>
<reference evidence="3 4" key="1">
    <citation type="submission" date="2010-12" db="EMBL/GenBank/DDBJ databases">
        <title>The Genome Sequence of Coprobacillus sp. strain 29_1.</title>
        <authorList>
            <consortium name="The Broad Institute Genome Sequencing Platform"/>
            <person name="Earl A."/>
            <person name="Ward D."/>
            <person name="Feldgarden M."/>
            <person name="Gevers D."/>
            <person name="Daigneault M."/>
            <person name="Sibley C.D."/>
            <person name="White A."/>
            <person name="Strauss J."/>
            <person name="Allen-Vercoe E."/>
            <person name="Young S.K."/>
            <person name="Zeng Q."/>
            <person name="Gargeya S."/>
            <person name="Fitzgerald M."/>
            <person name="Haas B."/>
            <person name="Abouelleil A."/>
            <person name="Alvarado L."/>
            <person name="Arachchi H.M."/>
            <person name="Berlin A."/>
            <person name="Brown A."/>
            <person name="Chapman S.B."/>
            <person name="Chen Z."/>
            <person name="Dunbar C."/>
            <person name="Freedman E."/>
            <person name="Gearin G."/>
            <person name="Gellesch M."/>
            <person name="Goldberg J."/>
            <person name="Griggs A."/>
            <person name="Gujja S."/>
            <person name="Heilman E."/>
            <person name="Heiman D."/>
            <person name="Howarth C."/>
            <person name="Larson L."/>
            <person name="Lui A."/>
            <person name="MacDonald P.J.P."/>
            <person name="Mehta T."/>
            <person name="Montmayeur A."/>
            <person name="Murphy C."/>
            <person name="Neiman D."/>
            <person name="Pearson M."/>
            <person name="Priest M."/>
            <person name="Roberts A."/>
            <person name="Saif S."/>
            <person name="Shea T."/>
            <person name="Shenoy N."/>
            <person name="Sisk P."/>
            <person name="Stolte C."/>
            <person name="Sykes S."/>
            <person name="White J."/>
            <person name="Yandava C."/>
            <person name="Nusbaum C."/>
            <person name="Birren B."/>
        </authorList>
    </citation>
    <scope>NUCLEOTIDE SEQUENCE [LARGE SCALE GENOMIC DNA]</scope>
    <source>
        <strain evidence="3 4">29_1</strain>
    </source>
</reference>
<dbReference type="EMBL" id="ADKX01000009">
    <property type="protein sequence ID" value="EFW06044.1"/>
    <property type="molecule type" value="Genomic_DNA"/>
</dbReference>
<organism evidence="3 4">
    <name type="scientific">Coprobacillus cateniformis</name>
    <dbReference type="NCBI Taxonomy" id="100884"/>
    <lineage>
        <taxon>Bacteria</taxon>
        <taxon>Bacillati</taxon>
        <taxon>Bacillota</taxon>
        <taxon>Erysipelotrichia</taxon>
        <taxon>Erysipelotrichales</taxon>
        <taxon>Coprobacillaceae</taxon>
        <taxon>Coprobacillus</taxon>
    </lineage>
</organism>